<reference evidence="1 2" key="1">
    <citation type="submission" date="2015-09" db="EMBL/GenBank/DDBJ databases">
        <title>Identification and resolution of microdiversity through metagenomic sequencing of parallel consortia.</title>
        <authorList>
            <person name="Nelson W.C."/>
            <person name="Romine M.F."/>
            <person name="Lindemann S.R."/>
        </authorList>
    </citation>
    <scope>NUCLEOTIDE SEQUENCE [LARGE SCALE GENOMIC DNA]</scope>
    <source>
        <strain evidence="1">Ana</strain>
    </source>
</reference>
<accession>A0A0P7Z8U6</accession>
<organism evidence="1 2">
    <name type="scientific">Phormidesmis priestleyi Ana</name>
    <dbReference type="NCBI Taxonomy" id="1666911"/>
    <lineage>
        <taxon>Bacteria</taxon>
        <taxon>Bacillati</taxon>
        <taxon>Cyanobacteriota</taxon>
        <taxon>Cyanophyceae</taxon>
        <taxon>Leptolyngbyales</taxon>
        <taxon>Leptolyngbyaceae</taxon>
        <taxon>Phormidesmis</taxon>
    </lineage>
</organism>
<evidence type="ECO:0000313" key="2">
    <source>
        <dbReference type="Proteomes" id="UP000050465"/>
    </source>
</evidence>
<evidence type="ECO:0000313" key="1">
    <source>
        <dbReference type="EMBL" id="KPQ31237.1"/>
    </source>
</evidence>
<dbReference type="Proteomes" id="UP000050465">
    <property type="component" value="Unassembled WGS sequence"/>
</dbReference>
<sequence>MATTEELEAKMQTLEQSINFLVTDIIKPLSEAVVATQQLAQANQERFDRLLLSHAEDRNVAEQARAEQAHQIQTLLEDAREDRRQNRSQFDSQMQALQAQLLQIATLNHRIDRLEQQAS</sequence>
<comment type="caution">
    <text evidence="1">The sequence shown here is derived from an EMBL/GenBank/DDBJ whole genome shotgun (WGS) entry which is preliminary data.</text>
</comment>
<name>A0A0P7Z8U6_9CYAN</name>
<dbReference type="EMBL" id="LJZR01000117">
    <property type="protein sequence ID" value="KPQ31237.1"/>
    <property type="molecule type" value="Genomic_DNA"/>
</dbReference>
<gene>
    <name evidence="1" type="ORF">HLUCCA11_24200</name>
</gene>
<dbReference type="STRING" id="1666911.HLUCCA11_24200"/>
<dbReference type="AlphaFoldDB" id="A0A0P7Z8U6"/>
<proteinExistence type="predicted"/>
<protein>
    <submittedName>
        <fullName evidence="1">Uncharacterized protein</fullName>
    </submittedName>
</protein>